<keyword evidence="7 9" id="KW-0411">Iron-sulfur</keyword>
<dbReference type="SUPFAM" id="SSF102114">
    <property type="entry name" value="Radical SAM enzymes"/>
    <property type="match status" value="1"/>
</dbReference>
<evidence type="ECO:0000256" key="3">
    <source>
        <dbReference type="ARBA" id="ARBA00022617"/>
    </source>
</evidence>
<keyword evidence="3 9" id="KW-0349">Heme</keyword>
<dbReference type="InterPro" id="IPR034505">
    <property type="entry name" value="Coproporphyrinogen-III_oxidase"/>
</dbReference>
<comment type="function">
    <text evidence="9">Probably acts as a heme chaperone, transferring heme to an unknown acceptor. Binds one molecule of heme per monomer, possibly covalently. Binds 1 [4Fe-4S] cluster. The cluster is coordinated with 3 cysteines and an exchangeable S-adenosyl-L-methionine.</text>
</comment>
<keyword evidence="8 9" id="KW-0143">Chaperone</keyword>
<organism evidence="11 12">
    <name type="scientific">Faecalicoccus pleomorphus</name>
    <dbReference type="NCBI Taxonomy" id="1323"/>
    <lineage>
        <taxon>Bacteria</taxon>
        <taxon>Bacillati</taxon>
        <taxon>Bacillota</taxon>
        <taxon>Erysipelotrichia</taxon>
        <taxon>Erysipelotrichales</taxon>
        <taxon>Erysipelotrichaceae</taxon>
        <taxon>Faecalicoccus</taxon>
    </lineage>
</organism>
<sequence>MADACYVHVPFCRSICYYCAFCRWIYDENRIDPWLDQIQKEVHAKSISHLKTLYFGGGTPNSLSESSFIKLASFFKPYLDNNYEWTVECNPEYVTQEQAALYQKLGVNRISLGVQTFSNTKLQAIGRTHSIKQVTDAISYFKKAGIHNISIDLIYALPNQTLEEVKEDLAHTFALDVKHLSIYSLQIEENSVFGKWHILPCDEDLEADMYETVVSACVEHGFEHYEISSFAKEKAYSLHNLHYWSDQDFYGIGCGASGKENGLLYENTKDMQTYLKEGPNPVYLEEDNAFDAIMMALRTSFGLNVDQWQQKYQKDFHTIYQNVLRKYMPEYLVYEKPYLKPTPKGMEILNTILVDFLDVN</sequence>
<accession>A0A380LPG3</accession>
<dbReference type="GO" id="GO:0004109">
    <property type="term" value="F:coproporphyrinogen oxidase activity"/>
    <property type="evidence" value="ECO:0007669"/>
    <property type="project" value="InterPro"/>
</dbReference>
<evidence type="ECO:0000256" key="7">
    <source>
        <dbReference type="ARBA" id="ARBA00023014"/>
    </source>
</evidence>
<dbReference type="RefSeq" id="WP_022789102.1">
    <property type="nucleotide sequence ID" value="NZ_UHFX01000003.1"/>
</dbReference>
<proteinExistence type="inferred from homology"/>
<evidence type="ECO:0000256" key="5">
    <source>
        <dbReference type="ARBA" id="ARBA00022723"/>
    </source>
</evidence>
<dbReference type="EMBL" id="UHFX01000003">
    <property type="protein sequence ID" value="SUO03726.1"/>
    <property type="molecule type" value="Genomic_DNA"/>
</dbReference>
<dbReference type="OrthoDB" id="9808022at2"/>
<keyword evidence="6 9" id="KW-0408">Iron</keyword>
<evidence type="ECO:0000256" key="2">
    <source>
        <dbReference type="ARBA" id="ARBA00017228"/>
    </source>
</evidence>
<evidence type="ECO:0000259" key="10">
    <source>
        <dbReference type="PROSITE" id="PS51918"/>
    </source>
</evidence>
<evidence type="ECO:0000256" key="8">
    <source>
        <dbReference type="ARBA" id="ARBA00023186"/>
    </source>
</evidence>
<keyword evidence="11" id="KW-0560">Oxidoreductase</keyword>
<evidence type="ECO:0000256" key="4">
    <source>
        <dbReference type="ARBA" id="ARBA00022691"/>
    </source>
</evidence>
<dbReference type="InterPro" id="IPR010723">
    <property type="entry name" value="HemN_C"/>
</dbReference>
<dbReference type="SMART" id="SM00729">
    <property type="entry name" value="Elp3"/>
    <property type="match status" value="1"/>
</dbReference>
<dbReference type="SFLD" id="SFLDS00029">
    <property type="entry name" value="Radical_SAM"/>
    <property type="match status" value="1"/>
</dbReference>
<name>A0A380LPG3_9FIRM</name>
<dbReference type="NCBIfam" id="TIGR00539">
    <property type="entry name" value="hemN_rel"/>
    <property type="match status" value="1"/>
</dbReference>
<dbReference type="InterPro" id="IPR006638">
    <property type="entry name" value="Elp3/MiaA/NifB-like_rSAM"/>
</dbReference>
<dbReference type="PANTHER" id="PTHR13932:SF5">
    <property type="entry name" value="RADICAL S-ADENOSYL METHIONINE DOMAIN-CONTAINING PROTEIN 1, MITOCHONDRIAL"/>
    <property type="match status" value="1"/>
</dbReference>
<dbReference type="PANTHER" id="PTHR13932">
    <property type="entry name" value="COPROPORPHYRINIGEN III OXIDASE"/>
    <property type="match status" value="1"/>
</dbReference>
<reference evidence="11 12" key="1">
    <citation type="submission" date="2018-06" db="EMBL/GenBank/DDBJ databases">
        <authorList>
            <consortium name="Pathogen Informatics"/>
            <person name="Doyle S."/>
        </authorList>
    </citation>
    <scope>NUCLEOTIDE SEQUENCE [LARGE SCALE GENOMIC DNA]</scope>
    <source>
        <strain evidence="11 12">NCTC11087</strain>
    </source>
</reference>
<keyword evidence="9" id="KW-0963">Cytoplasm</keyword>
<dbReference type="GO" id="GO:0046872">
    <property type="term" value="F:metal ion binding"/>
    <property type="evidence" value="ECO:0007669"/>
    <property type="project" value="UniProtKB-UniRule"/>
</dbReference>
<keyword evidence="9" id="KW-0004">4Fe-4S</keyword>
<evidence type="ECO:0000256" key="9">
    <source>
        <dbReference type="RuleBase" id="RU364116"/>
    </source>
</evidence>
<dbReference type="SFLD" id="SFLDF00562">
    <property type="entry name" value="HemN-like__clustered_with_heat"/>
    <property type="match status" value="1"/>
</dbReference>
<dbReference type="PROSITE" id="PS51918">
    <property type="entry name" value="RADICAL_SAM"/>
    <property type="match status" value="1"/>
</dbReference>
<dbReference type="Gene3D" id="3.20.20.70">
    <property type="entry name" value="Aldolase class I"/>
    <property type="match status" value="1"/>
</dbReference>
<keyword evidence="12" id="KW-1185">Reference proteome</keyword>
<evidence type="ECO:0000313" key="11">
    <source>
        <dbReference type="EMBL" id="SUO03726.1"/>
    </source>
</evidence>
<dbReference type="Pfam" id="PF06969">
    <property type="entry name" value="HemN_C"/>
    <property type="match status" value="1"/>
</dbReference>
<dbReference type="GO" id="GO:0006779">
    <property type="term" value="P:porphyrin-containing compound biosynthetic process"/>
    <property type="evidence" value="ECO:0007669"/>
    <property type="project" value="InterPro"/>
</dbReference>
<dbReference type="Proteomes" id="UP000255523">
    <property type="component" value="Unassembled WGS sequence"/>
</dbReference>
<comment type="similarity">
    <text evidence="1">Belongs to the anaerobic coproporphyrinogen-III oxidase family. HemW subfamily.</text>
</comment>
<dbReference type="InterPro" id="IPR013785">
    <property type="entry name" value="Aldolase_TIM"/>
</dbReference>
<feature type="domain" description="Radical SAM core" evidence="10">
    <location>
        <begin position="1"/>
        <end position="223"/>
    </location>
</feature>
<dbReference type="Pfam" id="PF04055">
    <property type="entry name" value="Radical_SAM"/>
    <property type="match status" value="1"/>
</dbReference>
<gene>
    <name evidence="11" type="primary">hemZ</name>
    <name evidence="11" type="ORF">NCTC11087_00595</name>
</gene>
<dbReference type="GO" id="GO:0051539">
    <property type="term" value="F:4 iron, 4 sulfur cluster binding"/>
    <property type="evidence" value="ECO:0007669"/>
    <property type="project" value="UniProtKB-UniRule"/>
</dbReference>
<dbReference type="InterPro" id="IPR007197">
    <property type="entry name" value="rSAM"/>
</dbReference>
<protein>
    <recommendedName>
        <fullName evidence="2 9">Heme chaperone HemW</fullName>
    </recommendedName>
</protein>
<dbReference type="AlphaFoldDB" id="A0A380LPG3"/>
<evidence type="ECO:0000313" key="12">
    <source>
        <dbReference type="Proteomes" id="UP000255523"/>
    </source>
</evidence>
<dbReference type="InterPro" id="IPR058240">
    <property type="entry name" value="rSAM_sf"/>
</dbReference>
<comment type="subcellular location">
    <subcellularLocation>
        <location evidence="9">Cytoplasm</location>
    </subcellularLocation>
</comment>
<evidence type="ECO:0000256" key="1">
    <source>
        <dbReference type="ARBA" id="ARBA00006100"/>
    </source>
</evidence>
<dbReference type="SFLD" id="SFLDG01065">
    <property type="entry name" value="anaerobic_coproporphyrinogen-I"/>
    <property type="match status" value="1"/>
</dbReference>
<evidence type="ECO:0000256" key="6">
    <source>
        <dbReference type="ARBA" id="ARBA00023004"/>
    </source>
</evidence>
<keyword evidence="4 9" id="KW-0949">S-adenosyl-L-methionine</keyword>
<dbReference type="GO" id="GO:0005737">
    <property type="term" value="C:cytoplasm"/>
    <property type="evidence" value="ECO:0007669"/>
    <property type="project" value="UniProtKB-SubCell"/>
</dbReference>
<keyword evidence="5 9" id="KW-0479">Metal-binding</keyword>
<dbReference type="InterPro" id="IPR004559">
    <property type="entry name" value="HemW-like"/>
</dbReference>
<dbReference type="GeneID" id="77461578"/>